<accession>A0A0F9L5I3</accession>
<dbReference type="AlphaFoldDB" id="A0A0F9L5I3"/>
<evidence type="ECO:0000256" key="4">
    <source>
        <dbReference type="ARBA" id="ARBA00022741"/>
    </source>
</evidence>
<keyword evidence="5" id="KW-0862">Zinc</keyword>
<name>A0A0F9L5I3_9ZZZZ</name>
<evidence type="ECO:0000256" key="5">
    <source>
        <dbReference type="ARBA" id="ARBA00022833"/>
    </source>
</evidence>
<dbReference type="GO" id="GO:0016874">
    <property type="term" value="F:ligase activity"/>
    <property type="evidence" value="ECO:0007669"/>
    <property type="project" value="UniProtKB-KW"/>
</dbReference>
<comment type="catalytic activity">
    <reaction evidence="9">
        <text>7-carboxy-7-carbaguanine + NH4(+) + 2 ATP = 7-cyano-7-carbaguanine + 2 AMP + 2 diphosphate + 2 H(+)</text>
        <dbReference type="Rhea" id="RHEA:27982"/>
        <dbReference type="ChEBI" id="CHEBI:15378"/>
        <dbReference type="ChEBI" id="CHEBI:28938"/>
        <dbReference type="ChEBI" id="CHEBI:30616"/>
        <dbReference type="ChEBI" id="CHEBI:33019"/>
        <dbReference type="ChEBI" id="CHEBI:45075"/>
        <dbReference type="ChEBI" id="CHEBI:61036"/>
        <dbReference type="ChEBI" id="CHEBI:456215"/>
        <dbReference type="EC" id="6.3.4.20"/>
    </reaction>
</comment>
<evidence type="ECO:0000256" key="1">
    <source>
        <dbReference type="ARBA" id="ARBA00005061"/>
    </source>
</evidence>
<dbReference type="EMBL" id="LAZR01006725">
    <property type="protein sequence ID" value="KKM90064.1"/>
    <property type="molecule type" value="Genomic_DNA"/>
</dbReference>
<evidence type="ECO:0000256" key="8">
    <source>
        <dbReference type="ARBA" id="ARBA00039149"/>
    </source>
</evidence>
<dbReference type="SUPFAM" id="SSF52402">
    <property type="entry name" value="Adenine nucleotide alpha hydrolases-like"/>
    <property type="match status" value="1"/>
</dbReference>
<dbReference type="EC" id="6.3.4.20" evidence="8"/>
<dbReference type="Gene3D" id="3.40.50.620">
    <property type="entry name" value="HUPs"/>
    <property type="match status" value="1"/>
</dbReference>
<protein>
    <recommendedName>
        <fullName evidence="8">7-cyano-7-deazaguanine synthase</fullName>
        <ecNumber evidence="8">6.3.4.20</ecNumber>
    </recommendedName>
</protein>
<evidence type="ECO:0000256" key="6">
    <source>
        <dbReference type="ARBA" id="ARBA00022840"/>
    </source>
</evidence>
<evidence type="ECO:0000256" key="9">
    <source>
        <dbReference type="ARBA" id="ARBA00047890"/>
    </source>
</evidence>
<reference evidence="10" key="1">
    <citation type="journal article" date="2015" name="Nature">
        <title>Complex archaea that bridge the gap between prokaryotes and eukaryotes.</title>
        <authorList>
            <person name="Spang A."/>
            <person name="Saw J.H."/>
            <person name="Jorgensen S.L."/>
            <person name="Zaremba-Niedzwiedzka K."/>
            <person name="Martijn J."/>
            <person name="Lind A.E."/>
            <person name="van Eijk R."/>
            <person name="Schleper C."/>
            <person name="Guy L."/>
            <person name="Ettema T.J."/>
        </authorList>
    </citation>
    <scope>NUCLEOTIDE SEQUENCE</scope>
</reference>
<keyword evidence="4" id="KW-0547">Nucleotide-binding</keyword>
<dbReference type="PANTHER" id="PTHR42914:SF1">
    <property type="entry name" value="7-CYANO-7-DEAZAGUANINE SYNTHASE"/>
    <property type="match status" value="1"/>
</dbReference>
<evidence type="ECO:0000256" key="7">
    <source>
        <dbReference type="ARBA" id="ARBA00037993"/>
    </source>
</evidence>
<keyword evidence="3" id="KW-0479">Metal-binding</keyword>
<dbReference type="GO" id="GO:0046872">
    <property type="term" value="F:metal ion binding"/>
    <property type="evidence" value="ECO:0007669"/>
    <property type="project" value="UniProtKB-KW"/>
</dbReference>
<evidence type="ECO:0000256" key="2">
    <source>
        <dbReference type="ARBA" id="ARBA00022598"/>
    </source>
</evidence>
<evidence type="ECO:0000256" key="3">
    <source>
        <dbReference type="ARBA" id="ARBA00022723"/>
    </source>
</evidence>
<dbReference type="Pfam" id="PF06508">
    <property type="entry name" value="QueC"/>
    <property type="match status" value="1"/>
</dbReference>
<comment type="caution">
    <text evidence="10">The sequence shown here is derived from an EMBL/GenBank/DDBJ whole genome shotgun (WGS) entry which is preliminary data.</text>
</comment>
<dbReference type="InterPro" id="IPR018317">
    <property type="entry name" value="QueC"/>
</dbReference>
<dbReference type="GO" id="GO:0005524">
    <property type="term" value="F:ATP binding"/>
    <property type="evidence" value="ECO:0007669"/>
    <property type="project" value="UniProtKB-KW"/>
</dbReference>
<dbReference type="InterPro" id="IPR014729">
    <property type="entry name" value="Rossmann-like_a/b/a_fold"/>
</dbReference>
<dbReference type="PANTHER" id="PTHR42914">
    <property type="entry name" value="7-CYANO-7-DEAZAGUANINE SYNTHASE"/>
    <property type="match status" value="1"/>
</dbReference>
<evidence type="ECO:0000313" key="10">
    <source>
        <dbReference type="EMBL" id="KKM90064.1"/>
    </source>
</evidence>
<organism evidence="10">
    <name type="scientific">marine sediment metagenome</name>
    <dbReference type="NCBI Taxonomy" id="412755"/>
    <lineage>
        <taxon>unclassified sequences</taxon>
        <taxon>metagenomes</taxon>
        <taxon>ecological metagenomes</taxon>
    </lineage>
</organism>
<keyword evidence="6" id="KW-0067">ATP-binding</keyword>
<comment type="pathway">
    <text evidence="1">Purine metabolism; 7-cyano-7-deazaguanine biosynthesis.</text>
</comment>
<gene>
    <name evidence="10" type="ORF">LCGC14_1242300</name>
</gene>
<keyword evidence="2" id="KW-0436">Ligase</keyword>
<sequence>MPDNMLIERPELLKPATTPEKAEKKFNPEDMKKDVIKWGIEHEVPYYLTHSCYKGLQPPCKTCPACVEREAAFTANNVTDPLIISTK</sequence>
<proteinExistence type="inferred from homology"/>
<comment type="similarity">
    <text evidence="7">Belongs to the QueC family.</text>
</comment>